<dbReference type="PANTHER" id="PTHR46696">
    <property type="entry name" value="P450, PUTATIVE (EUROFUNG)-RELATED"/>
    <property type="match status" value="1"/>
</dbReference>
<evidence type="ECO:0000256" key="6">
    <source>
        <dbReference type="ARBA" id="ARBA00023033"/>
    </source>
</evidence>
<evidence type="ECO:0000256" key="2">
    <source>
        <dbReference type="ARBA" id="ARBA00022617"/>
    </source>
</evidence>
<dbReference type="GO" id="GO:0006707">
    <property type="term" value="P:cholesterol catabolic process"/>
    <property type="evidence" value="ECO:0007669"/>
    <property type="project" value="TreeGrafter"/>
</dbReference>
<dbReference type="GO" id="GO:0036199">
    <property type="term" value="F:cholest-4-en-3-one 26-monooxygenase activity"/>
    <property type="evidence" value="ECO:0007669"/>
    <property type="project" value="TreeGrafter"/>
</dbReference>
<comment type="similarity">
    <text evidence="1 7">Belongs to the cytochrome P450 family.</text>
</comment>
<dbReference type="CDD" id="cd11033">
    <property type="entry name" value="CYP142-like"/>
    <property type="match status" value="1"/>
</dbReference>
<dbReference type="PRINTS" id="PR00359">
    <property type="entry name" value="BP450"/>
</dbReference>
<protein>
    <submittedName>
        <fullName evidence="8">Cytochrome P450</fullName>
    </submittedName>
</protein>
<dbReference type="RefSeq" id="WP_203786509.1">
    <property type="nucleotide sequence ID" value="NZ_BOMV01000073.1"/>
</dbReference>
<evidence type="ECO:0000256" key="5">
    <source>
        <dbReference type="ARBA" id="ARBA00023004"/>
    </source>
</evidence>
<dbReference type="GO" id="GO:0008395">
    <property type="term" value="F:steroid hydroxylase activity"/>
    <property type="evidence" value="ECO:0007669"/>
    <property type="project" value="TreeGrafter"/>
</dbReference>
<dbReference type="GO" id="GO:0005506">
    <property type="term" value="F:iron ion binding"/>
    <property type="evidence" value="ECO:0007669"/>
    <property type="project" value="InterPro"/>
</dbReference>
<organism evidence="8 9">
    <name type="scientific">Paractinoplanes rishiriensis</name>
    <dbReference type="NCBI Taxonomy" id="1050105"/>
    <lineage>
        <taxon>Bacteria</taxon>
        <taxon>Bacillati</taxon>
        <taxon>Actinomycetota</taxon>
        <taxon>Actinomycetes</taxon>
        <taxon>Micromonosporales</taxon>
        <taxon>Micromonosporaceae</taxon>
        <taxon>Paractinoplanes</taxon>
    </lineage>
</organism>
<comment type="caution">
    <text evidence="8">The sequence shown here is derived from an EMBL/GenBank/DDBJ whole genome shotgun (WGS) entry which is preliminary data.</text>
</comment>
<sequence>MRIGGNPGSPVPLAAIDLVAPERYRSGDQHPAWRTLRQQAPVWWHDRGGQTGFWCVTRHADCERVLKDHRSFSSAGGTILASVGAPDPAGGRTISLMDPPRHTVLRTTAMRWFSHSVVRRRAGRIRGHVRALADRLAAGEIDFAALARRLPMAVTGELMGIPERYWDDLAHWTAVGLAPEDPAWSPGPDVDATLRRAHHEIFASFLEIIQAVRARPGDDLISALIRLAPDGRPMDDRTVLMNCYSFMAGANSTTPHVAAHTLLALIERPALWHELAAAPDLLGALVEEGARWTSTPHHLVRRAVTEVRLGGVRIAAGDWVAAWLPSANRDETVFTDPYTFSLRRPSNPHLGFGAGPHYCIGAPLSRMALTMLFEELLGRFERIEPAGPPRHLYSNWINGLTSMPVAVTPRRRVRGAVHDPVAAMEDARAHDHP</sequence>
<keyword evidence="9" id="KW-1185">Reference proteome</keyword>
<keyword evidence="4 7" id="KW-0560">Oxidoreductase</keyword>
<dbReference type="InterPro" id="IPR001128">
    <property type="entry name" value="Cyt_P450"/>
</dbReference>
<dbReference type="InterPro" id="IPR002397">
    <property type="entry name" value="Cyt_P450_B"/>
</dbReference>
<evidence type="ECO:0000313" key="9">
    <source>
        <dbReference type="Proteomes" id="UP000636960"/>
    </source>
</evidence>
<evidence type="ECO:0000256" key="4">
    <source>
        <dbReference type="ARBA" id="ARBA00023002"/>
    </source>
</evidence>
<evidence type="ECO:0000256" key="7">
    <source>
        <dbReference type="RuleBase" id="RU000461"/>
    </source>
</evidence>
<name>A0A919K3I1_9ACTN</name>
<dbReference type="Gene3D" id="1.10.630.10">
    <property type="entry name" value="Cytochrome P450"/>
    <property type="match status" value="1"/>
</dbReference>
<evidence type="ECO:0000256" key="1">
    <source>
        <dbReference type="ARBA" id="ARBA00010617"/>
    </source>
</evidence>
<dbReference type="InterPro" id="IPR017972">
    <property type="entry name" value="Cyt_P450_CS"/>
</dbReference>
<dbReference type="PROSITE" id="PS00086">
    <property type="entry name" value="CYTOCHROME_P450"/>
    <property type="match status" value="1"/>
</dbReference>
<accession>A0A919K3I1</accession>
<evidence type="ECO:0000256" key="3">
    <source>
        <dbReference type="ARBA" id="ARBA00022723"/>
    </source>
</evidence>
<dbReference type="AlphaFoldDB" id="A0A919K3I1"/>
<keyword evidence="6 7" id="KW-0503">Monooxygenase</keyword>
<dbReference type="FunFam" id="1.10.630.10:FF:000018">
    <property type="entry name" value="Cytochrome P450 monooxygenase"/>
    <property type="match status" value="1"/>
</dbReference>
<keyword evidence="2 7" id="KW-0349">Heme</keyword>
<dbReference type="SUPFAM" id="SSF48264">
    <property type="entry name" value="Cytochrome P450"/>
    <property type="match status" value="1"/>
</dbReference>
<dbReference type="Pfam" id="PF00067">
    <property type="entry name" value="p450"/>
    <property type="match status" value="1"/>
</dbReference>
<evidence type="ECO:0000313" key="8">
    <source>
        <dbReference type="EMBL" id="GIE99523.1"/>
    </source>
</evidence>
<dbReference type="Proteomes" id="UP000636960">
    <property type="component" value="Unassembled WGS sequence"/>
</dbReference>
<reference evidence="8" key="1">
    <citation type="submission" date="2021-01" db="EMBL/GenBank/DDBJ databases">
        <title>Whole genome shotgun sequence of Actinoplanes rishiriensis NBRC 108556.</title>
        <authorList>
            <person name="Komaki H."/>
            <person name="Tamura T."/>
        </authorList>
    </citation>
    <scope>NUCLEOTIDE SEQUENCE</scope>
    <source>
        <strain evidence="8">NBRC 108556</strain>
    </source>
</reference>
<dbReference type="PANTHER" id="PTHR46696:SF4">
    <property type="entry name" value="BIOTIN BIOSYNTHESIS CYTOCHROME P450"/>
    <property type="match status" value="1"/>
</dbReference>
<proteinExistence type="inferred from homology"/>
<dbReference type="InterPro" id="IPR036396">
    <property type="entry name" value="Cyt_P450_sf"/>
</dbReference>
<dbReference type="GO" id="GO:0020037">
    <property type="term" value="F:heme binding"/>
    <property type="evidence" value="ECO:0007669"/>
    <property type="project" value="InterPro"/>
</dbReference>
<keyword evidence="3 7" id="KW-0479">Metal-binding</keyword>
<dbReference type="GO" id="GO:0017000">
    <property type="term" value="P:antibiotic biosynthetic process"/>
    <property type="evidence" value="ECO:0007669"/>
    <property type="project" value="UniProtKB-ARBA"/>
</dbReference>
<dbReference type="EMBL" id="BOMV01000073">
    <property type="protein sequence ID" value="GIE99523.1"/>
    <property type="molecule type" value="Genomic_DNA"/>
</dbReference>
<gene>
    <name evidence="8" type="ORF">Ari01nite_69880</name>
</gene>
<keyword evidence="5 7" id="KW-0408">Iron</keyword>